<sequence>MAKLRVTTEYGITVHDLLQEGRKTKNSFFKQRLMSIRLVMDGHSATSAAQIIGICRQSVSTYVQMFNSDGIESLL</sequence>
<reference evidence="2 3" key="1">
    <citation type="submission" date="2012-12" db="EMBL/GenBank/DDBJ databases">
        <title>The Genome Sequence of Bacillus cereus HuB4-4.</title>
        <authorList>
            <consortium name="The Broad Institute Genome Sequencing Platform"/>
            <consortium name="The Broad Institute Genome Sequencing Center for Infectious Disease"/>
            <person name="Feldgarden M."/>
            <person name="Van der Auwera G.A."/>
            <person name="Mahillon J."/>
            <person name="Duprez V."/>
            <person name="Timmery S."/>
            <person name="Mattelet C."/>
            <person name="Dierick K."/>
            <person name="Sun M."/>
            <person name="Yu Z."/>
            <person name="Zhu L."/>
            <person name="Hu X."/>
            <person name="Shank E.B."/>
            <person name="Swiecicka I."/>
            <person name="Hansen B.M."/>
            <person name="Andrup L."/>
            <person name="Walker B."/>
            <person name="Young S.K."/>
            <person name="Zeng Q."/>
            <person name="Gargeya S."/>
            <person name="Fitzgerald M."/>
            <person name="Haas B."/>
            <person name="Abouelleil A."/>
            <person name="Alvarado L."/>
            <person name="Arachchi H.M."/>
            <person name="Berlin A.M."/>
            <person name="Chapman S.B."/>
            <person name="Dewar J."/>
            <person name="Goldberg J."/>
            <person name="Griggs A."/>
            <person name="Gujja S."/>
            <person name="Hansen M."/>
            <person name="Howarth C."/>
            <person name="Imamovic A."/>
            <person name="Larimer J."/>
            <person name="McCowan C."/>
            <person name="Murphy C."/>
            <person name="Neiman D."/>
            <person name="Pearson M."/>
            <person name="Priest M."/>
            <person name="Roberts A."/>
            <person name="Saif S."/>
            <person name="Shea T."/>
            <person name="Sisk P."/>
            <person name="Sykes S."/>
            <person name="Wortman J."/>
            <person name="Nusbaum C."/>
            <person name="Birren B."/>
        </authorList>
    </citation>
    <scope>NUCLEOTIDE SEQUENCE [LARGE SCALE GENOMIC DNA]</scope>
    <source>
        <strain evidence="2 3">HuB4-4</strain>
    </source>
</reference>
<dbReference type="EMBL" id="AHEF01000045">
    <property type="protein sequence ID" value="EOP90054.1"/>
    <property type="molecule type" value="Genomic_DNA"/>
</dbReference>
<dbReference type="InterPro" id="IPR055247">
    <property type="entry name" value="InsJ-like_HTH"/>
</dbReference>
<gene>
    <name evidence="2" type="ORF">IGM_02243</name>
</gene>
<accession>A0A9W5QW53</accession>
<dbReference type="Pfam" id="PF13518">
    <property type="entry name" value="HTH_28"/>
    <property type="match status" value="1"/>
</dbReference>
<dbReference type="AlphaFoldDB" id="A0A9W5QW53"/>
<evidence type="ECO:0000259" key="1">
    <source>
        <dbReference type="Pfam" id="PF13518"/>
    </source>
</evidence>
<protein>
    <recommendedName>
        <fullName evidence="1">Insertion element IS150 protein InsJ-like helix-turn-helix domain-containing protein</fullName>
    </recommendedName>
</protein>
<dbReference type="Proteomes" id="UP000014009">
    <property type="component" value="Unassembled WGS sequence"/>
</dbReference>
<feature type="domain" description="Insertion element IS150 protein InsJ-like helix-turn-helix" evidence="1">
    <location>
        <begin position="31"/>
        <end position="74"/>
    </location>
</feature>
<dbReference type="RefSeq" id="WP_016098321.1">
    <property type="nucleotide sequence ID" value="NZ_KB976537.1"/>
</dbReference>
<evidence type="ECO:0000313" key="3">
    <source>
        <dbReference type="Proteomes" id="UP000014009"/>
    </source>
</evidence>
<evidence type="ECO:0000313" key="2">
    <source>
        <dbReference type="EMBL" id="EOP90054.1"/>
    </source>
</evidence>
<name>A0A9W5QW53_BACCE</name>
<organism evidence="2 3">
    <name type="scientific">Bacillus cereus HuB4-4</name>
    <dbReference type="NCBI Taxonomy" id="1053211"/>
    <lineage>
        <taxon>Bacteria</taxon>
        <taxon>Bacillati</taxon>
        <taxon>Bacillota</taxon>
        <taxon>Bacilli</taxon>
        <taxon>Bacillales</taxon>
        <taxon>Bacillaceae</taxon>
        <taxon>Bacillus</taxon>
        <taxon>Bacillus cereus group</taxon>
    </lineage>
</organism>
<comment type="caution">
    <text evidence="2">The sequence shown here is derived from an EMBL/GenBank/DDBJ whole genome shotgun (WGS) entry which is preliminary data.</text>
</comment>
<proteinExistence type="predicted"/>